<feature type="domain" description="AAA+ ATPase" evidence="9">
    <location>
        <begin position="160"/>
        <end position="344"/>
    </location>
</feature>
<dbReference type="InterPro" id="IPR003593">
    <property type="entry name" value="AAA+_ATPase"/>
</dbReference>
<evidence type="ECO:0000256" key="1">
    <source>
        <dbReference type="ARBA" id="ARBA00004496"/>
    </source>
</evidence>
<dbReference type="RefSeq" id="WP_379880757.1">
    <property type="nucleotide sequence ID" value="NZ_JBHPON010000001.1"/>
</dbReference>
<comment type="catalytic activity">
    <reaction evidence="8">
        <text>ATP + H2O + cellular proteinSide 1 = ADP + phosphate + cellular proteinSide 2.</text>
        <dbReference type="EC" id="7.4.2.8"/>
    </reaction>
</comment>
<keyword evidence="3" id="KW-0963">Cytoplasm</keyword>
<keyword evidence="5" id="KW-0067">ATP-binding</keyword>
<dbReference type="PANTHER" id="PTHR15184:SF9">
    <property type="entry name" value="SPI-1 TYPE 3 SECRETION SYSTEM ATPASE"/>
    <property type="match status" value="1"/>
</dbReference>
<evidence type="ECO:0000256" key="8">
    <source>
        <dbReference type="ARBA" id="ARBA00034006"/>
    </source>
</evidence>
<dbReference type="Proteomes" id="UP001596116">
    <property type="component" value="Unassembled WGS sequence"/>
</dbReference>
<dbReference type="InterPro" id="IPR040627">
    <property type="entry name" value="T3SS_ATPase_C"/>
</dbReference>
<gene>
    <name evidence="10" type="ORF">ACFMB1_00270</name>
</gene>
<keyword evidence="11" id="KW-1185">Reference proteome</keyword>
<evidence type="ECO:0000256" key="6">
    <source>
        <dbReference type="ARBA" id="ARBA00022927"/>
    </source>
</evidence>
<evidence type="ECO:0000259" key="9">
    <source>
        <dbReference type="SMART" id="SM00382"/>
    </source>
</evidence>
<evidence type="ECO:0000313" key="11">
    <source>
        <dbReference type="Proteomes" id="UP001596116"/>
    </source>
</evidence>
<accession>A0ABW1KSP2</accession>
<name>A0ABW1KSP2_9PROT</name>
<dbReference type="InterPro" id="IPR050053">
    <property type="entry name" value="ATPase_alpha/beta_chains"/>
</dbReference>
<comment type="subcellular location">
    <subcellularLocation>
        <location evidence="1">Cytoplasm</location>
    </subcellularLocation>
</comment>
<evidence type="ECO:0000313" key="10">
    <source>
        <dbReference type="EMBL" id="MFC6033956.1"/>
    </source>
</evidence>
<dbReference type="InterPro" id="IPR005714">
    <property type="entry name" value="ATPase_T3SS_FliI/YscN"/>
</dbReference>
<comment type="caution">
    <text evidence="10">The sequence shown here is derived from an EMBL/GenBank/DDBJ whole genome shotgun (WGS) entry which is preliminary data.</text>
</comment>
<dbReference type="SMART" id="SM00382">
    <property type="entry name" value="AAA"/>
    <property type="match status" value="1"/>
</dbReference>
<dbReference type="Pfam" id="PF18269">
    <property type="entry name" value="T3SS_ATPase_C"/>
    <property type="match status" value="1"/>
</dbReference>
<keyword evidence="7" id="KW-1278">Translocase</keyword>
<dbReference type="CDD" id="cd01136">
    <property type="entry name" value="ATPase_flagellum-secretory_path_III"/>
    <property type="match status" value="1"/>
</dbReference>
<dbReference type="InterPro" id="IPR020003">
    <property type="entry name" value="ATPase_a/bsu_AS"/>
</dbReference>
<dbReference type="InterPro" id="IPR027417">
    <property type="entry name" value="P-loop_NTPase"/>
</dbReference>
<dbReference type="EMBL" id="JBHPON010000001">
    <property type="protein sequence ID" value="MFC6033956.1"/>
    <property type="molecule type" value="Genomic_DNA"/>
</dbReference>
<protein>
    <submittedName>
        <fullName evidence="10">FliI/YscN family ATPase</fullName>
    </submittedName>
</protein>
<proteinExistence type="predicted"/>
<evidence type="ECO:0000256" key="5">
    <source>
        <dbReference type="ARBA" id="ARBA00022840"/>
    </source>
</evidence>
<evidence type="ECO:0000256" key="4">
    <source>
        <dbReference type="ARBA" id="ARBA00022741"/>
    </source>
</evidence>
<keyword evidence="2" id="KW-0813">Transport</keyword>
<dbReference type="PANTHER" id="PTHR15184">
    <property type="entry name" value="ATP SYNTHASE"/>
    <property type="match status" value="1"/>
</dbReference>
<keyword evidence="6" id="KW-0653">Protein transport</keyword>
<evidence type="ECO:0000256" key="7">
    <source>
        <dbReference type="ARBA" id="ARBA00022967"/>
    </source>
</evidence>
<reference evidence="10 11" key="1">
    <citation type="submission" date="2024-09" db="EMBL/GenBank/DDBJ databases">
        <authorList>
            <person name="Zhang Z.-H."/>
        </authorList>
    </citation>
    <scope>NUCLEOTIDE SEQUENCE [LARGE SCALE GENOMIC DNA]</scope>
    <source>
        <strain evidence="10 11">HHTR114</strain>
    </source>
</reference>
<dbReference type="Gene3D" id="3.40.50.12240">
    <property type="match status" value="1"/>
</dbReference>
<organism evidence="10 11">
    <name type="scientific">Hyphococcus aureus</name>
    <dbReference type="NCBI Taxonomy" id="2666033"/>
    <lineage>
        <taxon>Bacteria</taxon>
        <taxon>Pseudomonadati</taxon>
        <taxon>Pseudomonadota</taxon>
        <taxon>Alphaproteobacteria</taxon>
        <taxon>Parvularculales</taxon>
        <taxon>Parvularculaceae</taxon>
        <taxon>Hyphococcus</taxon>
    </lineage>
</organism>
<sequence>MTPSLTPLKIEKLLKTAGPRRYGVVTATDGLSLKIAGLAGYAALGDTVMVATVSGRDVRAKIVAMDGDVATGFAYGSLTGAAVGNVATLDRAAGDAMPSNDWIGRIVDPFGAPMDDGPLGLGETAMPLEHPAPNAAKRKMLGARLSTGLCALDTLLPICRGQRVGLFAGSGVGKSSLLGDIANGVDCDVAVIAMIGERGREVRAFIEDTLGPEGRKKSVVIASTADQSPLAKKRGAHLAMATAEYFRDQGKQVLLLFDSLTRYAESHREIALSAGEAPSLHAFPPSTFRTIAQLVERSGPGEEGQGDITAVFSVLVAGSDHNEPVADMIRGILDGHIVLERKIAERGRFPAIDVSRSVSRSLPGAASEEENALLREARAVIRAYEDSETIVRAGLYAHGADAQIDRALEIWPKLDQLISEKTENGVEDSYKRLNAIIHPGAKKPAMSAQASALG</sequence>
<dbReference type="NCBIfam" id="TIGR01026">
    <property type="entry name" value="fliI_yscN"/>
    <property type="match status" value="1"/>
</dbReference>
<dbReference type="SUPFAM" id="SSF52540">
    <property type="entry name" value="P-loop containing nucleoside triphosphate hydrolases"/>
    <property type="match status" value="1"/>
</dbReference>
<dbReference type="InterPro" id="IPR000194">
    <property type="entry name" value="ATPase_F1/V1/A1_a/bsu_nucl-bd"/>
</dbReference>
<evidence type="ECO:0000256" key="2">
    <source>
        <dbReference type="ARBA" id="ARBA00022448"/>
    </source>
</evidence>
<evidence type="ECO:0000256" key="3">
    <source>
        <dbReference type="ARBA" id="ARBA00022490"/>
    </source>
</evidence>
<dbReference type="Pfam" id="PF00006">
    <property type="entry name" value="ATP-synt_ab"/>
    <property type="match status" value="1"/>
</dbReference>
<keyword evidence="4" id="KW-0547">Nucleotide-binding</keyword>
<dbReference type="PROSITE" id="PS00152">
    <property type="entry name" value="ATPASE_ALPHA_BETA"/>
    <property type="match status" value="1"/>
</dbReference>